<dbReference type="GO" id="GO:0006281">
    <property type="term" value="P:DNA repair"/>
    <property type="evidence" value="ECO:0007669"/>
    <property type="project" value="InterPro"/>
</dbReference>
<dbReference type="PANTHER" id="PTHR21180:SF32">
    <property type="entry name" value="ENDONUCLEASE_EXONUCLEASE_PHOSPHATASE FAMILY DOMAIN-CONTAINING PROTEIN 1"/>
    <property type="match status" value="1"/>
</dbReference>
<evidence type="ECO:0000256" key="1">
    <source>
        <dbReference type="SAM" id="MobiDB-lite"/>
    </source>
</evidence>
<dbReference type="EMBL" id="FNOT01000014">
    <property type="protein sequence ID" value="SDY92971.1"/>
    <property type="molecule type" value="Genomic_DNA"/>
</dbReference>
<evidence type="ECO:0000256" key="2">
    <source>
        <dbReference type="SAM" id="Phobius"/>
    </source>
</evidence>
<name>A0A1H3NVQ3_9ACTN</name>
<protein>
    <submittedName>
        <fullName evidence="4">Competence protein ComEA</fullName>
    </submittedName>
</protein>
<keyword evidence="2" id="KW-1133">Transmembrane helix</keyword>
<organism evidence="4 5">
    <name type="scientific">Geodermatophilus africanus</name>
    <dbReference type="NCBI Taxonomy" id="1137993"/>
    <lineage>
        <taxon>Bacteria</taxon>
        <taxon>Bacillati</taxon>
        <taxon>Actinomycetota</taxon>
        <taxon>Actinomycetes</taxon>
        <taxon>Geodermatophilales</taxon>
        <taxon>Geodermatophilaceae</taxon>
        <taxon>Geodermatophilus</taxon>
    </lineage>
</organism>
<dbReference type="GO" id="GO:0015628">
    <property type="term" value="P:protein secretion by the type II secretion system"/>
    <property type="evidence" value="ECO:0007669"/>
    <property type="project" value="TreeGrafter"/>
</dbReference>
<sequence>MRLPPRRSDDADLIRQRLRALLQESRPPGWVPNDDPGTDDLHPEREEPQPGAAEPADGLPAGVGRHRTPGSAVRLAPGRRAAWSLWVAGLLAALLVAGGTWLDRPQVQPAPVEPVPAGPPAETEPAATPSVGVAAESAATVVVSVVGLVARPGLVTLPQGARVADAVAAAGGLLPDADPASVNLAAVVSDGQQVAVGVPGAEVAGGAAPGGAGAAGGAGPVDLNAATAADLDALPGIGPVLAQRIVEHRERNGPFRSVEQLDDVPGIGPATYAELAELVAV</sequence>
<dbReference type="InterPro" id="IPR003583">
    <property type="entry name" value="Hlx-hairpin-Hlx_DNA-bd_motif"/>
</dbReference>
<dbReference type="Gene3D" id="3.10.560.10">
    <property type="entry name" value="Outer membrane lipoprotein wza domain like"/>
    <property type="match status" value="1"/>
</dbReference>
<evidence type="ECO:0000313" key="5">
    <source>
        <dbReference type="Proteomes" id="UP000198921"/>
    </source>
</evidence>
<dbReference type="Gene3D" id="1.10.150.320">
    <property type="entry name" value="Photosystem II 12 kDa extrinsic protein"/>
    <property type="match status" value="1"/>
</dbReference>
<dbReference type="InterPro" id="IPR019554">
    <property type="entry name" value="Soluble_ligand-bd"/>
</dbReference>
<dbReference type="RefSeq" id="WP_091160408.1">
    <property type="nucleotide sequence ID" value="NZ_FNOT01000014.1"/>
</dbReference>
<feature type="region of interest" description="Disordered" evidence="1">
    <location>
        <begin position="23"/>
        <end position="70"/>
    </location>
</feature>
<dbReference type="GO" id="GO:0015627">
    <property type="term" value="C:type II protein secretion system complex"/>
    <property type="evidence" value="ECO:0007669"/>
    <property type="project" value="TreeGrafter"/>
</dbReference>
<feature type="transmembrane region" description="Helical" evidence="2">
    <location>
        <begin position="83"/>
        <end position="102"/>
    </location>
</feature>
<dbReference type="STRING" id="1137993.SAMN05660209_04086"/>
<gene>
    <name evidence="4" type="ORF">SAMN05660209_04086</name>
</gene>
<dbReference type="OrthoDB" id="9758724at2"/>
<dbReference type="PANTHER" id="PTHR21180">
    <property type="entry name" value="ENDONUCLEASE/EXONUCLEASE/PHOSPHATASE FAMILY DOMAIN-CONTAINING PROTEIN 1"/>
    <property type="match status" value="1"/>
</dbReference>
<proteinExistence type="predicted"/>
<dbReference type="InterPro" id="IPR010994">
    <property type="entry name" value="RuvA_2-like"/>
</dbReference>
<feature type="domain" description="Helix-hairpin-helix DNA-binding motif class 1" evidence="3">
    <location>
        <begin position="259"/>
        <end position="278"/>
    </location>
</feature>
<dbReference type="Pfam" id="PF12836">
    <property type="entry name" value="HHH_3"/>
    <property type="match status" value="1"/>
</dbReference>
<keyword evidence="2" id="KW-0812">Transmembrane</keyword>
<dbReference type="GO" id="GO:0003677">
    <property type="term" value="F:DNA binding"/>
    <property type="evidence" value="ECO:0007669"/>
    <property type="project" value="InterPro"/>
</dbReference>
<dbReference type="InterPro" id="IPR051675">
    <property type="entry name" value="Endo/Exo/Phosphatase_dom_1"/>
</dbReference>
<feature type="domain" description="Helix-hairpin-helix DNA-binding motif class 1" evidence="3">
    <location>
        <begin position="229"/>
        <end position="248"/>
    </location>
</feature>
<keyword evidence="2" id="KW-0472">Membrane</keyword>
<reference evidence="5" key="1">
    <citation type="submission" date="2016-10" db="EMBL/GenBank/DDBJ databases">
        <authorList>
            <person name="Varghese N."/>
            <person name="Submissions S."/>
        </authorList>
    </citation>
    <scope>NUCLEOTIDE SEQUENCE [LARGE SCALE GENOMIC DNA]</scope>
    <source>
        <strain evidence="5">DSM 45422</strain>
    </source>
</reference>
<feature type="region of interest" description="Disordered" evidence="1">
    <location>
        <begin position="107"/>
        <end position="128"/>
    </location>
</feature>
<dbReference type="Pfam" id="PF10531">
    <property type="entry name" value="SLBB"/>
    <property type="match status" value="1"/>
</dbReference>
<dbReference type="AlphaFoldDB" id="A0A1H3NVQ3"/>
<evidence type="ECO:0000259" key="3">
    <source>
        <dbReference type="SMART" id="SM00278"/>
    </source>
</evidence>
<dbReference type="Proteomes" id="UP000198921">
    <property type="component" value="Unassembled WGS sequence"/>
</dbReference>
<dbReference type="SUPFAM" id="SSF47781">
    <property type="entry name" value="RuvA domain 2-like"/>
    <property type="match status" value="1"/>
</dbReference>
<keyword evidence="5" id="KW-1185">Reference proteome</keyword>
<accession>A0A1H3NVQ3</accession>
<evidence type="ECO:0000313" key="4">
    <source>
        <dbReference type="EMBL" id="SDY92971.1"/>
    </source>
</evidence>
<feature type="compositionally biased region" description="Basic and acidic residues" evidence="1">
    <location>
        <begin position="39"/>
        <end position="48"/>
    </location>
</feature>
<dbReference type="SMART" id="SM00278">
    <property type="entry name" value="HhH1"/>
    <property type="match status" value="2"/>
</dbReference>